<dbReference type="AlphaFoldDB" id="A0A3E0HKC4"/>
<sequence>MPTFETPQPITARLSTAGARVRVTASERPDTVVTVEPVNRANQSHVKVAEKTKVNFADGKLSVETVKAGDKSGSVAITVGLPAGSRLVLSSAFSETRADGVFGNCQVEVASGQIQLDRVAALRGTLAAGRVSIGHVAGSVEIDGVSAGVRIDEVEGPVRYHGTSGGVWIGRARSDVDLKAASGGSFDIDVAEGSVTAEAATCPIRIGRITHGHADLRNAAGGIQVGIAEGTAADVDANSTKGPVRNSVPAQDNADTTVKVYARARLDDIVIHPAA</sequence>
<dbReference type="EMBL" id="QUNO01000006">
    <property type="protein sequence ID" value="REH46901.1"/>
    <property type="molecule type" value="Genomic_DNA"/>
</dbReference>
<keyword evidence="3" id="KW-1185">Reference proteome</keyword>
<feature type="domain" description="DUF4097" evidence="1">
    <location>
        <begin position="17"/>
        <end position="251"/>
    </location>
</feature>
<accession>A0A3E0HKC4</accession>
<evidence type="ECO:0000259" key="1">
    <source>
        <dbReference type="Pfam" id="PF13349"/>
    </source>
</evidence>
<organism evidence="2 3">
    <name type="scientific">Kutzneria buriramensis</name>
    <dbReference type="NCBI Taxonomy" id="1045776"/>
    <lineage>
        <taxon>Bacteria</taxon>
        <taxon>Bacillati</taxon>
        <taxon>Actinomycetota</taxon>
        <taxon>Actinomycetes</taxon>
        <taxon>Pseudonocardiales</taxon>
        <taxon>Pseudonocardiaceae</taxon>
        <taxon>Kutzneria</taxon>
    </lineage>
</organism>
<evidence type="ECO:0000313" key="2">
    <source>
        <dbReference type="EMBL" id="REH46901.1"/>
    </source>
</evidence>
<dbReference type="InterPro" id="IPR025164">
    <property type="entry name" value="Toastrack_DUF4097"/>
</dbReference>
<protein>
    <recommendedName>
        <fullName evidence="1">DUF4097 domain-containing protein</fullName>
    </recommendedName>
</protein>
<evidence type="ECO:0000313" key="3">
    <source>
        <dbReference type="Proteomes" id="UP000256269"/>
    </source>
</evidence>
<dbReference type="Pfam" id="PF13349">
    <property type="entry name" value="DUF4097"/>
    <property type="match status" value="1"/>
</dbReference>
<name>A0A3E0HKC4_9PSEU</name>
<reference evidence="2 3" key="1">
    <citation type="submission" date="2018-08" db="EMBL/GenBank/DDBJ databases">
        <title>Genomic Encyclopedia of Archaeal and Bacterial Type Strains, Phase II (KMG-II): from individual species to whole genera.</title>
        <authorList>
            <person name="Goeker M."/>
        </authorList>
    </citation>
    <scope>NUCLEOTIDE SEQUENCE [LARGE SCALE GENOMIC DNA]</scope>
    <source>
        <strain evidence="2 3">DSM 45791</strain>
    </source>
</reference>
<gene>
    <name evidence="2" type="ORF">BCF44_10665</name>
</gene>
<proteinExistence type="predicted"/>
<comment type="caution">
    <text evidence="2">The sequence shown here is derived from an EMBL/GenBank/DDBJ whole genome shotgun (WGS) entry which is preliminary data.</text>
</comment>
<dbReference type="OrthoDB" id="3252095at2"/>
<dbReference type="Proteomes" id="UP000256269">
    <property type="component" value="Unassembled WGS sequence"/>
</dbReference>
<dbReference type="RefSeq" id="WP_116175586.1">
    <property type="nucleotide sequence ID" value="NZ_CP144375.1"/>
</dbReference>